<feature type="domain" description="RxLR effector PexRD54 WY" evidence="8">
    <location>
        <begin position="101"/>
        <end position="124"/>
    </location>
</feature>
<accession>A0A8T1TJX2</accession>
<comment type="subcellular location">
    <subcellularLocation>
        <location evidence="1">Host cell</location>
    </subcellularLocation>
    <subcellularLocation>
        <location evidence="2">Secreted</location>
    </subcellularLocation>
</comment>
<evidence type="ECO:0000256" key="2">
    <source>
        <dbReference type="ARBA" id="ARBA00004613"/>
    </source>
</evidence>
<dbReference type="GO" id="GO:0043657">
    <property type="term" value="C:host cell"/>
    <property type="evidence" value="ECO:0007669"/>
    <property type="project" value="UniProtKB-SubCell"/>
</dbReference>
<proteinExistence type="inferred from homology"/>
<evidence type="ECO:0000256" key="5">
    <source>
        <dbReference type="ARBA" id="ARBA00022729"/>
    </source>
</evidence>
<dbReference type="VEuPathDB" id="FungiDB:PC110_g21966"/>
<dbReference type="EMBL" id="JAENGZ010002820">
    <property type="protein sequence ID" value="KAG6942771.1"/>
    <property type="molecule type" value="Genomic_DNA"/>
</dbReference>
<evidence type="ECO:0000256" key="6">
    <source>
        <dbReference type="ARBA" id="ARBA00023026"/>
    </source>
</evidence>
<evidence type="ECO:0000313" key="10">
    <source>
        <dbReference type="Proteomes" id="UP000688947"/>
    </source>
</evidence>
<dbReference type="VEuPathDB" id="FungiDB:PC110_g19816"/>
<feature type="domain" description="RxLR effector PexRD54 WY" evidence="8">
    <location>
        <begin position="172"/>
        <end position="213"/>
    </location>
</feature>
<feature type="region of interest" description="Disordered" evidence="7">
    <location>
        <begin position="419"/>
        <end position="461"/>
    </location>
</feature>
<dbReference type="GO" id="GO:0005576">
    <property type="term" value="C:extracellular region"/>
    <property type="evidence" value="ECO:0007669"/>
    <property type="project" value="UniProtKB-SubCell"/>
</dbReference>
<dbReference type="Proteomes" id="UP000688947">
    <property type="component" value="Unassembled WGS sequence"/>
</dbReference>
<feature type="compositionally biased region" description="Basic and acidic residues" evidence="7">
    <location>
        <begin position="421"/>
        <end position="449"/>
    </location>
</feature>
<comment type="caution">
    <text evidence="9">The sequence shown here is derived from an EMBL/GenBank/DDBJ whole genome shotgun (WGS) entry which is preliminary data.</text>
</comment>
<evidence type="ECO:0000256" key="3">
    <source>
        <dbReference type="ARBA" id="ARBA00010400"/>
    </source>
</evidence>
<evidence type="ECO:0000256" key="4">
    <source>
        <dbReference type="ARBA" id="ARBA00022525"/>
    </source>
</evidence>
<protein>
    <recommendedName>
        <fullName evidence="8">RxLR effector PexRD54 WY domain-containing protein</fullName>
    </recommendedName>
</protein>
<feature type="domain" description="RxLR effector PexRD54 WY" evidence="8">
    <location>
        <begin position="22"/>
        <end position="62"/>
    </location>
</feature>
<sequence length="538" mass="62233">MIIAAQENPKTQQLADELQTRQLQYWLDNKKTPADVFKLLELSKAGDNLLDNPQVSTWLSYVADFKKKTPRKSQESIPILTTHYGDEALSKILLEAKQTPILALNKAGDKLLDNPQFATWLSYVDDFNWKDPRISRISVMARYYGDETLTKMLFEAMKTPSTANIAAKFHEEQIQLWLNTQKSPGDVFKFLSLNKADEKLFDNPQFMTWVKYVDDLSKGYSDKKTTVMSVLATHYNNDGLVKLLESARNAPRSSKLVKRLEAEQKWLTKETPDDLFKRLELDKMENDVLISPQLKTWINYMKEYNAANPKYQTTLIGTMAANYGNVKLVKVRDEAMKVKGTASTAKKLQSELFQRWVQKGWAPNYIFQSVLHLDEAGDKIFTNPLVVTWGKYLSAFNRDNLGKETTVWTKLAATDYDPDDDYGRHPHKHDHDHDQSNYRRRLEDKDTTKSTESSAYSYGKDDYGHDDYSHDDYGYDAYAYEHDDYKSSDYKVDDYEHKGYGGGYSYGYKTYGSDCDDYSDDYDKGNDYYGHGNDYYSY</sequence>
<keyword evidence="4" id="KW-0964">Secreted</keyword>
<name>A0A8T1TJX2_9STRA</name>
<gene>
    <name evidence="9" type="ORF">JG687_00018870</name>
</gene>
<keyword evidence="5" id="KW-0732">Signal</keyword>
<reference evidence="9" key="1">
    <citation type="submission" date="2021-01" db="EMBL/GenBank/DDBJ databases">
        <title>Phytophthora aleatoria, a newly-described species from Pinus radiata is distinct from Phytophthora cactorum isolates based on comparative genomics.</title>
        <authorList>
            <person name="Mcdougal R."/>
            <person name="Panda P."/>
            <person name="Williams N."/>
            <person name="Studholme D.J."/>
        </authorList>
    </citation>
    <scope>NUCLEOTIDE SEQUENCE</scope>
    <source>
        <strain evidence="9">NZFS 3830</strain>
    </source>
</reference>
<dbReference type="AlphaFoldDB" id="A0A8T1TJX2"/>
<evidence type="ECO:0000313" key="9">
    <source>
        <dbReference type="EMBL" id="KAG6942771.1"/>
    </source>
</evidence>
<evidence type="ECO:0000256" key="1">
    <source>
        <dbReference type="ARBA" id="ARBA00004340"/>
    </source>
</evidence>
<dbReference type="InterPro" id="IPR054463">
    <property type="entry name" value="PexRD54_WY"/>
</dbReference>
<organism evidence="9 10">
    <name type="scientific">Phytophthora cactorum</name>
    <dbReference type="NCBI Taxonomy" id="29920"/>
    <lineage>
        <taxon>Eukaryota</taxon>
        <taxon>Sar</taxon>
        <taxon>Stramenopiles</taxon>
        <taxon>Oomycota</taxon>
        <taxon>Peronosporomycetes</taxon>
        <taxon>Peronosporales</taxon>
        <taxon>Peronosporaceae</taxon>
        <taxon>Phytophthora</taxon>
    </lineage>
</organism>
<keyword evidence="6" id="KW-0843">Virulence</keyword>
<feature type="non-terminal residue" evidence="9">
    <location>
        <position position="1"/>
    </location>
</feature>
<evidence type="ECO:0000259" key="8">
    <source>
        <dbReference type="Pfam" id="PF22748"/>
    </source>
</evidence>
<dbReference type="Pfam" id="PF22748">
    <property type="entry name" value="PexRD54_WY"/>
    <property type="match status" value="3"/>
</dbReference>
<comment type="similarity">
    <text evidence="3">Belongs to the RxLR effector family.</text>
</comment>
<evidence type="ECO:0000256" key="7">
    <source>
        <dbReference type="SAM" id="MobiDB-lite"/>
    </source>
</evidence>
<dbReference type="OrthoDB" id="90111at2759"/>